<dbReference type="InterPro" id="IPR018060">
    <property type="entry name" value="HTH_AraC"/>
</dbReference>
<dbReference type="InterPro" id="IPR011051">
    <property type="entry name" value="RmlC_Cupin_sf"/>
</dbReference>
<evidence type="ECO:0000256" key="4">
    <source>
        <dbReference type="ARBA" id="ARBA00023159"/>
    </source>
</evidence>
<name>A0A4R0Z041_9GAMM</name>
<dbReference type="GO" id="GO:0043565">
    <property type="term" value="F:sequence-specific DNA binding"/>
    <property type="evidence" value="ECO:0007669"/>
    <property type="project" value="InterPro"/>
</dbReference>
<dbReference type="Pfam" id="PF12833">
    <property type="entry name" value="HTH_18"/>
    <property type="match status" value="1"/>
</dbReference>
<dbReference type="PRINTS" id="PR00032">
    <property type="entry name" value="HTHARAC"/>
</dbReference>
<dbReference type="SUPFAM" id="SSF51182">
    <property type="entry name" value="RmlC-like cupins"/>
    <property type="match status" value="1"/>
</dbReference>
<dbReference type="FunFam" id="1.10.10.60:FF:000132">
    <property type="entry name" value="AraC family transcriptional regulator"/>
    <property type="match status" value="1"/>
</dbReference>
<sequence>MRQTRITGYEDTPRDVVATGNDYPSHFVLPAHHHKRNQLLYAATGVFKAITSEGTWVVPPRRALWIPSGVTHEVHMDGAVSTRSAYVSPEAAQARQLWQRCEVITVSPLLHELLQVAVDLPALYDTTGRDGRVMNLLLDEICTMPTMALNTPLPADKRLYALCRAMLDAPSLDVDIDAMALKAGMSRRNFTRLFREQTGMSFAAWRQQACLLAALTRLARGESITQVAFDLGYGSASAFSAAFRRVLGAPPSRFLEGDQPAPASSPDTQPLIY</sequence>
<keyword evidence="1" id="KW-0678">Repressor</keyword>
<protein>
    <submittedName>
        <fullName evidence="8">AraC family transcriptional regulator</fullName>
    </submittedName>
</protein>
<comment type="caution">
    <text evidence="8">The sequence shown here is derived from an EMBL/GenBank/DDBJ whole genome shotgun (WGS) entry which is preliminary data.</text>
</comment>
<keyword evidence="9" id="KW-1185">Reference proteome</keyword>
<evidence type="ECO:0000259" key="7">
    <source>
        <dbReference type="PROSITE" id="PS01124"/>
    </source>
</evidence>
<feature type="domain" description="HTH araC/xylS-type" evidence="7">
    <location>
        <begin position="157"/>
        <end position="257"/>
    </location>
</feature>
<evidence type="ECO:0000313" key="8">
    <source>
        <dbReference type="EMBL" id="TCI12708.1"/>
    </source>
</evidence>
<dbReference type="EMBL" id="SJTG01000001">
    <property type="protein sequence ID" value="TCI12708.1"/>
    <property type="molecule type" value="Genomic_DNA"/>
</dbReference>
<evidence type="ECO:0000256" key="5">
    <source>
        <dbReference type="ARBA" id="ARBA00023163"/>
    </source>
</evidence>
<dbReference type="InterPro" id="IPR014710">
    <property type="entry name" value="RmlC-like_jellyroll"/>
</dbReference>
<dbReference type="InterPro" id="IPR003313">
    <property type="entry name" value="AraC-bd"/>
</dbReference>
<keyword evidence="3" id="KW-0238">DNA-binding</keyword>
<dbReference type="PANTHER" id="PTHR11019">
    <property type="entry name" value="HTH-TYPE TRANSCRIPTIONAL REGULATOR NIMR"/>
    <property type="match status" value="1"/>
</dbReference>
<accession>A0A4R0Z041</accession>
<keyword evidence="4" id="KW-0010">Activator</keyword>
<feature type="region of interest" description="Disordered" evidence="6">
    <location>
        <begin position="254"/>
        <end position="273"/>
    </location>
</feature>
<keyword evidence="2" id="KW-0805">Transcription regulation</keyword>
<dbReference type="AlphaFoldDB" id="A0A4R0Z041"/>
<organism evidence="8 9">
    <name type="scientific">Dyella soli</name>
    <dbReference type="NCBI Taxonomy" id="522319"/>
    <lineage>
        <taxon>Bacteria</taxon>
        <taxon>Pseudomonadati</taxon>
        <taxon>Pseudomonadota</taxon>
        <taxon>Gammaproteobacteria</taxon>
        <taxon>Lysobacterales</taxon>
        <taxon>Rhodanobacteraceae</taxon>
        <taxon>Dyella</taxon>
    </lineage>
</organism>
<evidence type="ECO:0000256" key="2">
    <source>
        <dbReference type="ARBA" id="ARBA00023015"/>
    </source>
</evidence>
<dbReference type="SMART" id="SM00342">
    <property type="entry name" value="HTH_ARAC"/>
    <property type="match status" value="1"/>
</dbReference>
<gene>
    <name evidence="8" type="ORF">EZM97_05030</name>
</gene>
<keyword evidence="5" id="KW-0804">Transcription</keyword>
<dbReference type="InterPro" id="IPR020449">
    <property type="entry name" value="Tscrpt_reg_AraC-type_HTH"/>
</dbReference>
<dbReference type="CDD" id="cd06124">
    <property type="entry name" value="cupin_NimR-like_N"/>
    <property type="match status" value="1"/>
</dbReference>
<dbReference type="GO" id="GO:0003700">
    <property type="term" value="F:DNA-binding transcription factor activity"/>
    <property type="evidence" value="ECO:0007669"/>
    <property type="project" value="InterPro"/>
</dbReference>
<dbReference type="InterPro" id="IPR009057">
    <property type="entry name" value="Homeodomain-like_sf"/>
</dbReference>
<dbReference type="Proteomes" id="UP000291822">
    <property type="component" value="Unassembled WGS sequence"/>
</dbReference>
<dbReference type="Pfam" id="PF02311">
    <property type="entry name" value="AraC_binding"/>
    <property type="match status" value="1"/>
</dbReference>
<dbReference type="PANTHER" id="PTHR11019:SF159">
    <property type="entry name" value="TRANSCRIPTIONAL REGULATOR-RELATED"/>
    <property type="match status" value="1"/>
</dbReference>
<proteinExistence type="predicted"/>
<dbReference type="Gene3D" id="1.10.10.60">
    <property type="entry name" value="Homeodomain-like"/>
    <property type="match status" value="2"/>
</dbReference>
<evidence type="ECO:0000256" key="3">
    <source>
        <dbReference type="ARBA" id="ARBA00023125"/>
    </source>
</evidence>
<dbReference type="SUPFAM" id="SSF46689">
    <property type="entry name" value="Homeodomain-like"/>
    <property type="match status" value="1"/>
</dbReference>
<dbReference type="Gene3D" id="2.60.120.10">
    <property type="entry name" value="Jelly Rolls"/>
    <property type="match status" value="1"/>
</dbReference>
<evidence type="ECO:0000256" key="1">
    <source>
        <dbReference type="ARBA" id="ARBA00022491"/>
    </source>
</evidence>
<reference evidence="8 9" key="1">
    <citation type="submission" date="2019-02" db="EMBL/GenBank/DDBJ databases">
        <title>Dyella amyloliquefaciens sp. nov., isolated from forest soil.</title>
        <authorList>
            <person name="Gao Z.-H."/>
            <person name="Qiu L.-H."/>
        </authorList>
    </citation>
    <scope>NUCLEOTIDE SEQUENCE [LARGE SCALE GENOMIC DNA]</scope>
    <source>
        <strain evidence="8 9">KACC 12747</strain>
    </source>
</reference>
<evidence type="ECO:0000256" key="6">
    <source>
        <dbReference type="SAM" id="MobiDB-lite"/>
    </source>
</evidence>
<evidence type="ECO:0000313" key="9">
    <source>
        <dbReference type="Proteomes" id="UP000291822"/>
    </source>
</evidence>
<dbReference type="PROSITE" id="PS01124">
    <property type="entry name" value="HTH_ARAC_FAMILY_2"/>
    <property type="match status" value="1"/>
</dbReference>
<dbReference type="RefSeq" id="WP_131150511.1">
    <property type="nucleotide sequence ID" value="NZ_SJTG01000001.1"/>
</dbReference>